<dbReference type="Gene3D" id="2.30.110.10">
    <property type="entry name" value="Electron Transport, Fmn-binding Protein, Chain A"/>
    <property type="match status" value="1"/>
</dbReference>
<reference evidence="5 6" key="1">
    <citation type="submission" date="2015-01" db="EMBL/GenBank/DDBJ databases">
        <title>The Genome Sequence of Cladophialophora immunda CBS83496.</title>
        <authorList>
            <consortium name="The Broad Institute Genomics Platform"/>
            <person name="Cuomo C."/>
            <person name="de Hoog S."/>
            <person name="Gorbushina A."/>
            <person name="Stielow B."/>
            <person name="Teixiera M."/>
            <person name="Abouelleil A."/>
            <person name="Chapman S.B."/>
            <person name="Priest M."/>
            <person name="Young S.K."/>
            <person name="Wortman J."/>
            <person name="Nusbaum C."/>
            <person name="Birren B."/>
        </authorList>
    </citation>
    <scope>NUCLEOTIDE SEQUENCE [LARGE SCALE GENOMIC DNA]</scope>
    <source>
        <strain evidence="5 6">CBS 83496</strain>
    </source>
</reference>
<organism evidence="5 6">
    <name type="scientific">Cladophialophora immunda</name>
    <dbReference type="NCBI Taxonomy" id="569365"/>
    <lineage>
        <taxon>Eukaryota</taxon>
        <taxon>Fungi</taxon>
        <taxon>Dikarya</taxon>
        <taxon>Ascomycota</taxon>
        <taxon>Pezizomycotina</taxon>
        <taxon>Eurotiomycetes</taxon>
        <taxon>Chaetothyriomycetidae</taxon>
        <taxon>Chaetothyriales</taxon>
        <taxon>Herpotrichiellaceae</taxon>
        <taxon>Cladophialophora</taxon>
    </lineage>
</organism>
<dbReference type="PANTHER" id="PTHR43567">
    <property type="entry name" value="FLAVOREDOXIN-RELATED-RELATED"/>
    <property type="match status" value="1"/>
</dbReference>
<accession>A0A0D2A166</accession>
<comment type="similarity">
    <text evidence="3">Belongs to the flavoredoxin family.</text>
</comment>
<dbReference type="Proteomes" id="UP000054466">
    <property type="component" value="Unassembled WGS sequence"/>
</dbReference>
<evidence type="ECO:0000313" key="6">
    <source>
        <dbReference type="Proteomes" id="UP000054466"/>
    </source>
</evidence>
<dbReference type="RefSeq" id="XP_016254357.1">
    <property type="nucleotide sequence ID" value="XM_016387429.1"/>
</dbReference>
<dbReference type="Pfam" id="PF01613">
    <property type="entry name" value="Flavin_Reduct"/>
    <property type="match status" value="1"/>
</dbReference>
<dbReference type="HOGENOM" id="CLU_075333_0_0_1"/>
<name>A0A0D2A166_9EURO</name>
<evidence type="ECO:0000313" key="5">
    <source>
        <dbReference type="EMBL" id="KIW34141.1"/>
    </source>
</evidence>
<dbReference type="STRING" id="569365.A0A0D2A166"/>
<proteinExistence type="inferred from homology"/>
<evidence type="ECO:0000256" key="3">
    <source>
        <dbReference type="ARBA" id="ARBA00038054"/>
    </source>
</evidence>
<dbReference type="AlphaFoldDB" id="A0A0D2A166"/>
<dbReference type="SUPFAM" id="SSF50475">
    <property type="entry name" value="FMN-binding split barrel"/>
    <property type="match status" value="1"/>
</dbReference>
<evidence type="ECO:0000259" key="4">
    <source>
        <dbReference type="Pfam" id="PF01613"/>
    </source>
</evidence>
<keyword evidence="6" id="KW-1185">Reference proteome</keyword>
<protein>
    <recommendedName>
        <fullName evidence="4">Flavin reductase like domain-containing protein</fullName>
    </recommendedName>
</protein>
<dbReference type="GeneID" id="27340131"/>
<comment type="cofactor">
    <cofactor evidence="1">
        <name>FMN</name>
        <dbReference type="ChEBI" id="CHEBI:58210"/>
    </cofactor>
</comment>
<keyword evidence="2" id="KW-0285">Flavoprotein</keyword>
<dbReference type="VEuPathDB" id="FungiDB:PV07_00937"/>
<dbReference type="GO" id="GO:0010181">
    <property type="term" value="F:FMN binding"/>
    <property type="evidence" value="ECO:0007669"/>
    <property type="project" value="InterPro"/>
</dbReference>
<gene>
    <name evidence="5" type="ORF">PV07_00937</name>
</gene>
<dbReference type="PANTHER" id="PTHR43567:SF1">
    <property type="entry name" value="FLAVOREDOXIN"/>
    <property type="match status" value="1"/>
</dbReference>
<feature type="domain" description="Flavin reductase like" evidence="4">
    <location>
        <begin position="15"/>
        <end position="140"/>
    </location>
</feature>
<evidence type="ECO:0000256" key="1">
    <source>
        <dbReference type="ARBA" id="ARBA00001917"/>
    </source>
</evidence>
<dbReference type="InterPro" id="IPR012349">
    <property type="entry name" value="Split_barrel_FMN-bd"/>
</dbReference>
<dbReference type="InterPro" id="IPR052174">
    <property type="entry name" value="Flavoredoxin"/>
</dbReference>
<dbReference type="InterPro" id="IPR002563">
    <property type="entry name" value="Flavin_Rdtase-like_dom"/>
</dbReference>
<dbReference type="EMBL" id="KN847040">
    <property type="protein sequence ID" value="KIW34141.1"/>
    <property type="molecule type" value="Genomic_DNA"/>
</dbReference>
<sequence>MVHSTIQPAIFYWGTPVVLITTRNPDGTSNIGPMSSVFWLGNRCMLGLGACSQTTINLLREEECVLNLPSDDMIPQVNALARTTGSKEIPKVKVMLGYRYDKDKFKTSGLTPMKSELVRPDRIKECPVQMEAELAGYHEMMSSLPGKVKGFTLAIEVKVKRTYVEEKLRLPGHENRINPDVWRPMIMSFQHLYGLSNGAREKSSLADIEEELYRLPVD</sequence>
<dbReference type="OrthoDB" id="10250990at2759"/>
<evidence type="ECO:0000256" key="2">
    <source>
        <dbReference type="ARBA" id="ARBA00022630"/>
    </source>
</evidence>